<reference evidence="2" key="1">
    <citation type="journal article" date="2014" name="Int. J. Syst. Evol. Microbiol.">
        <title>Complete genome sequence of Corynebacterium casei LMG S-19264T (=DSM 44701T), isolated from a smear-ripened cheese.</title>
        <authorList>
            <consortium name="US DOE Joint Genome Institute (JGI-PGF)"/>
            <person name="Walter F."/>
            <person name="Albersmeier A."/>
            <person name="Kalinowski J."/>
            <person name="Ruckert C."/>
        </authorList>
    </citation>
    <scope>NUCLEOTIDE SEQUENCE</scope>
    <source>
        <strain evidence="2">CGMCC 1.15447</strain>
    </source>
</reference>
<evidence type="ECO:0000256" key="1">
    <source>
        <dbReference type="SAM" id="Phobius"/>
    </source>
</evidence>
<feature type="transmembrane region" description="Helical" evidence="1">
    <location>
        <begin position="49"/>
        <end position="70"/>
    </location>
</feature>
<feature type="transmembrane region" description="Helical" evidence="1">
    <location>
        <begin position="6"/>
        <end position="28"/>
    </location>
</feature>
<evidence type="ECO:0000313" key="2">
    <source>
        <dbReference type="EMBL" id="GGA73900.1"/>
    </source>
</evidence>
<proteinExistence type="predicted"/>
<reference evidence="2" key="2">
    <citation type="submission" date="2020-09" db="EMBL/GenBank/DDBJ databases">
        <authorList>
            <person name="Sun Q."/>
            <person name="Zhou Y."/>
        </authorList>
    </citation>
    <scope>NUCLEOTIDE SEQUENCE</scope>
    <source>
        <strain evidence="2">CGMCC 1.15447</strain>
    </source>
</reference>
<keyword evidence="1" id="KW-0472">Membrane</keyword>
<dbReference type="Proteomes" id="UP000648801">
    <property type="component" value="Unassembled WGS sequence"/>
</dbReference>
<gene>
    <name evidence="2" type="ORF">GCM10011507_26550</name>
</gene>
<name>A0A916RYM3_9BACT</name>
<evidence type="ECO:0000313" key="3">
    <source>
        <dbReference type="Proteomes" id="UP000648801"/>
    </source>
</evidence>
<sequence>MSITYDVVAATVTGTMVGNEIAVAAFVHPQLRRMSGRVHAQAASMLASVLGKFMPFWYALALILIIGAAFEHRPLANGTGLLIMMAAILLAVAIVFSVAQLVPINNRIARMDPEHPHATWLQDRCRWDRFHRARVVILTMSLVLLLTGIIQSSIVAAS</sequence>
<dbReference type="InterPro" id="IPR013901">
    <property type="entry name" value="Anthrone_oxy"/>
</dbReference>
<feature type="transmembrane region" description="Helical" evidence="1">
    <location>
        <begin position="82"/>
        <end position="102"/>
    </location>
</feature>
<keyword evidence="3" id="KW-1185">Reference proteome</keyword>
<dbReference type="EMBL" id="BMJB01000002">
    <property type="protein sequence ID" value="GGA73900.1"/>
    <property type="molecule type" value="Genomic_DNA"/>
</dbReference>
<feature type="transmembrane region" description="Helical" evidence="1">
    <location>
        <begin position="135"/>
        <end position="157"/>
    </location>
</feature>
<dbReference type="Pfam" id="PF08592">
    <property type="entry name" value="Anthrone_oxy"/>
    <property type="match status" value="1"/>
</dbReference>
<accession>A0A916RYM3</accession>
<dbReference type="InterPro" id="IPR036739">
    <property type="entry name" value="SLC41_membr_dom_sf"/>
</dbReference>
<dbReference type="AlphaFoldDB" id="A0A916RYM3"/>
<dbReference type="GO" id="GO:0008324">
    <property type="term" value="F:monoatomic cation transmembrane transporter activity"/>
    <property type="evidence" value="ECO:0007669"/>
    <property type="project" value="InterPro"/>
</dbReference>
<comment type="caution">
    <text evidence="2">The sequence shown here is derived from an EMBL/GenBank/DDBJ whole genome shotgun (WGS) entry which is preliminary data.</text>
</comment>
<keyword evidence="1" id="KW-1133">Transmembrane helix</keyword>
<dbReference type="SUPFAM" id="SSF161093">
    <property type="entry name" value="MgtE membrane domain-like"/>
    <property type="match status" value="1"/>
</dbReference>
<keyword evidence="1" id="KW-0812">Transmembrane</keyword>
<protein>
    <submittedName>
        <fullName evidence="2">Membrane protein</fullName>
    </submittedName>
</protein>
<organism evidence="2 3">
    <name type="scientific">Edaphobacter acidisoli</name>
    <dbReference type="NCBI Taxonomy" id="2040573"/>
    <lineage>
        <taxon>Bacteria</taxon>
        <taxon>Pseudomonadati</taxon>
        <taxon>Acidobacteriota</taxon>
        <taxon>Terriglobia</taxon>
        <taxon>Terriglobales</taxon>
        <taxon>Acidobacteriaceae</taxon>
        <taxon>Edaphobacter</taxon>
    </lineage>
</organism>